<sequence>MAVVNFHIIFCILFIRSGFIADYYYNILSYIGVESANTLTLIKIDKAYDLHKQVFKRKQQLNKEDFTVLLEALVLMLKISPHDFKLIIFDEYLVDFTNKRSIKSAQSISTKRKKNFEFLQTNFFSNFELYCDPQKCKLLLFMTQDNKVQIGNILYLTYETHTLLYKYFLKECKKFTTDEKFINMEKTCLAFHGNDVSYFQVMFCYLINFIMTQ</sequence>
<gene>
    <name evidence="1" type="ORF">NCER_100769</name>
</gene>
<dbReference type="EMBL" id="ACOL01000050">
    <property type="protein sequence ID" value="EEQ82495.1"/>
    <property type="molecule type" value="Genomic_DNA"/>
</dbReference>
<dbReference type="AlphaFoldDB" id="C4V8F2"/>
<reference evidence="2" key="1">
    <citation type="journal article" date="2009" name="PLoS Pathog.">
        <title>Genomic analyses of the microsporidian Nosema ceranae, an emergent pathogen of honey bees.</title>
        <authorList>
            <person name="Cornman R.S."/>
            <person name="Chen Y.P."/>
            <person name="Schatz M.C."/>
            <person name="Street C."/>
            <person name="Zhao Y."/>
            <person name="Desany B."/>
            <person name="Egholm M."/>
            <person name="Hutchison S."/>
            <person name="Pettis J.S."/>
            <person name="Lipkin W.I."/>
            <person name="Evans J.D."/>
        </authorList>
    </citation>
    <scope>NUCLEOTIDE SEQUENCE [LARGE SCALE GENOMIC DNA]</scope>
    <source>
        <strain evidence="2">BRL01</strain>
    </source>
</reference>
<dbReference type="VEuPathDB" id="MicrosporidiaDB:NCER_100769"/>
<evidence type="ECO:0000313" key="2">
    <source>
        <dbReference type="Proteomes" id="UP000009082"/>
    </source>
</evidence>
<proteinExistence type="predicted"/>
<name>C4V8F2_VAIC1</name>
<dbReference type="Proteomes" id="UP000009082">
    <property type="component" value="Unassembled WGS sequence"/>
</dbReference>
<dbReference type="KEGG" id="nce:NCER_100769"/>
<dbReference type="InParanoid" id="C4V8F2"/>
<protein>
    <submittedName>
        <fullName evidence="1">Uncharacterized protein</fullName>
    </submittedName>
</protein>
<evidence type="ECO:0000313" key="1">
    <source>
        <dbReference type="EMBL" id="EEQ82495.1"/>
    </source>
</evidence>
<dbReference type="HOGENOM" id="CLU_1294749_0_0_1"/>
<organism evidence="2">
    <name type="scientific">Vairimorpha ceranae (strain BRL01)</name>
    <name type="common">Microsporidian parasite</name>
    <name type="synonym">Nosema ceranae</name>
    <dbReference type="NCBI Taxonomy" id="578460"/>
    <lineage>
        <taxon>Eukaryota</taxon>
        <taxon>Fungi</taxon>
        <taxon>Fungi incertae sedis</taxon>
        <taxon>Microsporidia</taxon>
        <taxon>Nosematidae</taxon>
        <taxon>Vairimorpha</taxon>
    </lineage>
</organism>
<accession>C4V8F2</accession>